<feature type="compositionally biased region" description="Polar residues" evidence="1">
    <location>
        <begin position="1"/>
        <end position="10"/>
    </location>
</feature>
<feature type="compositionally biased region" description="Basic and acidic residues" evidence="1">
    <location>
        <begin position="65"/>
        <end position="77"/>
    </location>
</feature>
<dbReference type="STRING" id="45357.A0A2V1B138"/>
<accession>A0A2V1B138</accession>
<reference evidence="2 3" key="1">
    <citation type="submission" date="2017-12" db="EMBL/GenBank/DDBJ databases">
        <title>Genome Sequence of a Multidrug-Resistant Candida haemulonii Isolate from a Patient with Chronic Leg Ulcers in Israel.</title>
        <authorList>
            <person name="Chow N.A."/>
            <person name="Gade L."/>
            <person name="Batra D."/>
            <person name="Rowe L.A."/>
            <person name="Ben-Ami R."/>
            <person name="Loparev V.N."/>
            <person name="Litvintseva A.P."/>
        </authorList>
    </citation>
    <scope>NUCLEOTIDE SEQUENCE [LARGE SCALE GENOMIC DNA]</scope>
    <source>
        <strain evidence="2 3">B11899</strain>
    </source>
</reference>
<dbReference type="PANTHER" id="PTHR28079">
    <property type="entry name" value="RNA POLYMERASE I-SPECIFIC TRANSCRIPTION INITIATION FACTOR RRN5"/>
    <property type="match status" value="1"/>
</dbReference>
<dbReference type="GO" id="GO:0000500">
    <property type="term" value="C:RNA polymerase I upstream activating factor complex"/>
    <property type="evidence" value="ECO:0007669"/>
    <property type="project" value="InterPro"/>
</dbReference>
<organism evidence="2 3">
    <name type="scientific">Candidozyma haemuli</name>
    <dbReference type="NCBI Taxonomy" id="45357"/>
    <lineage>
        <taxon>Eukaryota</taxon>
        <taxon>Fungi</taxon>
        <taxon>Dikarya</taxon>
        <taxon>Ascomycota</taxon>
        <taxon>Saccharomycotina</taxon>
        <taxon>Pichiomycetes</taxon>
        <taxon>Metschnikowiaceae</taxon>
        <taxon>Candidozyma</taxon>
    </lineage>
</organism>
<dbReference type="PANTHER" id="PTHR28079:SF1">
    <property type="entry name" value="RNA POLYMERASE I-SPECIFIC TRANSCRIPTION INITIATION FACTOR RRN5"/>
    <property type="match status" value="1"/>
</dbReference>
<evidence type="ECO:0000313" key="3">
    <source>
        <dbReference type="Proteomes" id="UP000244309"/>
    </source>
</evidence>
<feature type="compositionally biased region" description="Acidic residues" evidence="1">
    <location>
        <begin position="499"/>
        <end position="508"/>
    </location>
</feature>
<gene>
    <name evidence="2" type="ORF">CXQ85_002626</name>
</gene>
<keyword evidence="3" id="KW-1185">Reference proteome</keyword>
<dbReference type="GO" id="GO:0042790">
    <property type="term" value="P:nucleolar large rRNA transcription by RNA polymerase I"/>
    <property type="evidence" value="ECO:0007669"/>
    <property type="project" value="InterPro"/>
</dbReference>
<feature type="compositionally biased region" description="Polar residues" evidence="1">
    <location>
        <begin position="18"/>
        <end position="28"/>
    </location>
</feature>
<dbReference type="GO" id="GO:0000182">
    <property type="term" value="F:rDNA binding"/>
    <property type="evidence" value="ECO:0007669"/>
    <property type="project" value="TreeGrafter"/>
</dbReference>
<dbReference type="RefSeq" id="XP_025343841.1">
    <property type="nucleotide sequence ID" value="XM_025486291.1"/>
</dbReference>
<dbReference type="Proteomes" id="UP000244309">
    <property type="component" value="Unassembled WGS sequence"/>
</dbReference>
<feature type="region of interest" description="Disordered" evidence="1">
    <location>
        <begin position="1"/>
        <end position="83"/>
    </location>
</feature>
<proteinExistence type="predicted"/>
<dbReference type="AlphaFoldDB" id="A0A2V1B138"/>
<name>A0A2V1B138_9ASCO</name>
<dbReference type="GO" id="GO:0001181">
    <property type="term" value="F:RNA polymerase I general transcription initiation factor activity"/>
    <property type="evidence" value="ECO:0007669"/>
    <property type="project" value="TreeGrafter"/>
</dbReference>
<evidence type="ECO:0000256" key="1">
    <source>
        <dbReference type="SAM" id="MobiDB-lite"/>
    </source>
</evidence>
<dbReference type="VEuPathDB" id="FungiDB:CXQ85_002626"/>
<comment type="caution">
    <text evidence="2">The sequence shown here is derived from an EMBL/GenBank/DDBJ whole genome shotgun (WGS) entry which is preliminary data.</text>
</comment>
<feature type="region of interest" description="Disordered" evidence="1">
    <location>
        <begin position="483"/>
        <end position="521"/>
    </location>
</feature>
<dbReference type="EMBL" id="PKFO01000010">
    <property type="protein sequence ID" value="PVH22901.1"/>
    <property type="molecule type" value="Genomic_DNA"/>
</dbReference>
<feature type="compositionally biased region" description="Acidic residues" evidence="1">
    <location>
        <begin position="609"/>
        <end position="620"/>
    </location>
</feature>
<dbReference type="GO" id="GO:0006361">
    <property type="term" value="P:transcription initiation at RNA polymerase I promoter"/>
    <property type="evidence" value="ECO:0007669"/>
    <property type="project" value="TreeGrafter"/>
</dbReference>
<feature type="compositionally biased region" description="Basic and acidic residues" evidence="1">
    <location>
        <begin position="31"/>
        <end position="43"/>
    </location>
</feature>
<dbReference type="OrthoDB" id="2240312at2759"/>
<feature type="region of interest" description="Disordered" evidence="1">
    <location>
        <begin position="594"/>
        <end position="633"/>
    </location>
</feature>
<dbReference type="InterPro" id="IPR039601">
    <property type="entry name" value="Rrn5"/>
</dbReference>
<protein>
    <submittedName>
        <fullName evidence="2">Uncharacterized protein</fullName>
    </submittedName>
</protein>
<sequence>MQAPSETSNGPDIADQGESISLDASHNGEQAIKESESQTRDGDINMEAPDAEDIDEGAQNGGVQHNEDTESNTDTKKTASGSSERAFKGDWNFVELYNEHVEDFFSMKYAEIPKRRCKRSLQDSKITTERAYYRPQKISRVEEEDPDYLDQVKREEAEFHELSVGTLWTGEEKEVFFKCLARFTIHRVDEFLQYLPHKSIGEIIAYYELLERELRSYRSQQSHTVQIKDKSLHDSKVLRHKYDIVTVPGGISHTDLPIAYEMSEEWIDFEEDQSILIADRERRLDIDRGKQETKLMKEYVGKKRGEETPTEDSSTPLIDVNNAFKVGKIYRGNQITMIQDRKQAPRLLFQSLVYLEEITYLVTKRIIASLVSNKGFSNPADEIGIKVMPSDIWNAVRDSRICEAPKSGMAVERIWKGGVLEGYWEGLPLSLRLVTDNPSVLTATKTEVQTAPSDLHGVFLTSESRNLDTYPDALVEEGAYGKLLDEDGEEVTESYRDSEESDNEEESFENLSSSPTTMQPQLGTPQAIVVPLEPRITEQSAVNMHKNATDIVIDDVLIDRETKALEEHDEAKHEALNQAQAGDYEGFSGSIAQLSDRLDSTGSNGSELIQDETDGEEEEIFYSAGLQDAWNRH</sequence>
<evidence type="ECO:0000313" key="2">
    <source>
        <dbReference type="EMBL" id="PVH22901.1"/>
    </source>
</evidence>
<dbReference type="GeneID" id="37007957"/>